<accession>A0ABV7V388</accession>
<dbReference type="Gene3D" id="2.60.120.260">
    <property type="entry name" value="Galactose-binding domain-like"/>
    <property type="match status" value="1"/>
</dbReference>
<dbReference type="Pfam" id="PF02836">
    <property type="entry name" value="Glyco_hydro_2_C"/>
    <property type="match status" value="1"/>
</dbReference>
<dbReference type="Proteomes" id="UP001595683">
    <property type="component" value="Unassembled WGS sequence"/>
</dbReference>
<dbReference type="EMBL" id="JBHRYE010000012">
    <property type="protein sequence ID" value="MFC3671597.1"/>
    <property type="molecule type" value="Genomic_DNA"/>
</dbReference>
<keyword evidence="10" id="KW-1185">Reference proteome</keyword>
<dbReference type="InterPro" id="IPR013783">
    <property type="entry name" value="Ig-like_fold"/>
</dbReference>
<evidence type="ECO:0000259" key="8">
    <source>
        <dbReference type="Pfam" id="PF22666"/>
    </source>
</evidence>
<comment type="similarity">
    <text evidence="1">Belongs to the glycosyl hydrolase 2 family.</text>
</comment>
<sequence>MIDRRTLLSASTSGVVLGALPGLGGAMARAAEAPPARQGVAMSDGAPLSPDMPVPFGRLLDPLPPADPSLRRLDDGWRFLEGDIAVAPPRGNDDTYAVTKTGNAPGAAGQDFDDGDWASVRLPHDWAIQHPIEADQNNAWGYRRRGVGWYRRTLRLEEAWRGRYLELQLGGMATNATVWFNGIPVAHSFSGYVQQNIDITPFARYGEEANVIAIRVDAQAMEGWWYEGAGLYRECALAVRPALHIATDGIHADPRPAAPGQTGGTWTVPVRVTLNNAGGGAEASEPVGPATIDVRLIAPDGRELARGQASASPAALATVEAGCDLAVTDPALWSTQAPLLHTLEVDLLRNGQVIDRRRLRLGFRTIRFDANKGFFLNGKPLKIKGVCIHQDHAGVGVALPDALVEWRVRRLQDIGCNAIRSSHHAPSLALLDACDRLGMLVMDENRHFNPSADYAAHLRWMVRRDRNRPSVIMWSVLNEEPMQGSAQGYEMVRRLAAVVKELDDSRPVTAAMNDGFFTPLNGADAVDLVGFNYRAEWYDRYHAAHPDRPIISTEDTSAVMTRGEWRNDEQRNVLGSYDTNAPEWGLTHTESWRRIGSRPFMGATFVWTGFDYHGEPTPLPWPAASSSFGILDLCGFAKMAYHIRRAQWLDGQPVIAIGPHWNWPGREGQAIQVMVPTNAAEAELFLNGASLGRKTVDPFAAPSWQVPYAPGRLEAVGYAQGREVARARVETTGAPVRLRLTADRAMMAGTGRDVQPVSVDLLDSAGRHVPTATDRVTFTLTGGGEIIGVGNGDANDHDSEQASSRRLYAGLAQVLVRAPAGQGRLTLTAQVAGLPVARVTIGFAPQANDMPALAATPGAQPVSEWRRTAFAATLPDGAQALARSDWRALSYVRAGRLEEAPATPGYTLLQTRLTPRRDLALRGGRVAFASVAGKAQLWVDGTLVARKADAAPGPLAAALPPGEQEHVISLVLEAQAGEAVGLARSVWAWPA</sequence>
<feature type="domain" description="Glycoside hydrolase family 2 catalytic" evidence="5">
    <location>
        <begin position="371"/>
        <end position="543"/>
    </location>
</feature>
<dbReference type="NCBIfam" id="NF041462">
    <property type="entry name" value="GalA"/>
    <property type="match status" value="1"/>
</dbReference>
<dbReference type="PROSITE" id="PS51318">
    <property type="entry name" value="TAT"/>
    <property type="match status" value="1"/>
</dbReference>
<dbReference type="Pfam" id="PF18565">
    <property type="entry name" value="Glyco_hydro2_C5"/>
    <property type="match status" value="1"/>
</dbReference>
<dbReference type="SUPFAM" id="SSF49303">
    <property type="entry name" value="beta-Galactosidase/glucuronidase domain"/>
    <property type="match status" value="1"/>
</dbReference>
<reference evidence="10" key="1">
    <citation type="journal article" date="2019" name="Int. J. Syst. Evol. Microbiol.">
        <title>The Global Catalogue of Microorganisms (GCM) 10K type strain sequencing project: providing services to taxonomists for standard genome sequencing and annotation.</title>
        <authorList>
            <consortium name="The Broad Institute Genomics Platform"/>
            <consortium name="The Broad Institute Genome Sequencing Center for Infectious Disease"/>
            <person name="Wu L."/>
            <person name="Ma J."/>
        </authorList>
    </citation>
    <scope>NUCLEOTIDE SEQUENCE [LARGE SCALE GENOMIC DNA]</scope>
    <source>
        <strain evidence="10">KCTC 42224</strain>
    </source>
</reference>
<dbReference type="PROSITE" id="PS00608">
    <property type="entry name" value="GLYCOSYL_HYDROL_F2_2"/>
    <property type="match status" value="1"/>
</dbReference>
<keyword evidence="3" id="KW-0326">Glycosidase</keyword>
<dbReference type="InterPro" id="IPR054593">
    <property type="entry name" value="Beta-mannosidase-like_N2"/>
</dbReference>
<dbReference type="Gene3D" id="2.60.40.10">
    <property type="entry name" value="Immunoglobulins"/>
    <property type="match status" value="3"/>
</dbReference>
<dbReference type="InterPro" id="IPR032311">
    <property type="entry name" value="DUF4982"/>
</dbReference>
<evidence type="ECO:0000313" key="10">
    <source>
        <dbReference type="Proteomes" id="UP001595683"/>
    </source>
</evidence>
<evidence type="ECO:0000259" key="4">
    <source>
        <dbReference type="Pfam" id="PF00703"/>
    </source>
</evidence>
<dbReference type="PANTHER" id="PTHR42732">
    <property type="entry name" value="BETA-GALACTOSIDASE"/>
    <property type="match status" value="1"/>
</dbReference>
<dbReference type="SUPFAM" id="SSF49785">
    <property type="entry name" value="Galactose-binding domain-like"/>
    <property type="match status" value="1"/>
</dbReference>
<dbReference type="InterPro" id="IPR051913">
    <property type="entry name" value="GH2_Domain-Containing"/>
</dbReference>
<feature type="domain" description="Glycoside hydrolase family 2" evidence="7">
    <location>
        <begin position="738"/>
        <end position="840"/>
    </location>
</feature>
<evidence type="ECO:0000259" key="6">
    <source>
        <dbReference type="Pfam" id="PF16355"/>
    </source>
</evidence>
<evidence type="ECO:0000259" key="5">
    <source>
        <dbReference type="Pfam" id="PF02836"/>
    </source>
</evidence>
<keyword evidence="2" id="KW-0378">Hydrolase</keyword>
<proteinExistence type="inferred from homology"/>
<evidence type="ECO:0000256" key="3">
    <source>
        <dbReference type="ARBA" id="ARBA00023295"/>
    </source>
</evidence>
<organism evidence="9 10">
    <name type="scientific">Novosphingobium pokkalii</name>
    <dbReference type="NCBI Taxonomy" id="1770194"/>
    <lineage>
        <taxon>Bacteria</taxon>
        <taxon>Pseudomonadati</taxon>
        <taxon>Pseudomonadota</taxon>
        <taxon>Alphaproteobacteria</taxon>
        <taxon>Sphingomonadales</taxon>
        <taxon>Sphingomonadaceae</taxon>
        <taxon>Novosphingobium</taxon>
    </lineage>
</organism>
<dbReference type="InterPro" id="IPR006102">
    <property type="entry name" value="Ig-like_GH2"/>
</dbReference>
<gene>
    <name evidence="9" type="primary">galA</name>
    <name evidence="9" type="ORF">ACFOOT_09165</name>
</gene>
<protein>
    <submittedName>
        <fullName evidence="9">Beta-galactosidase GalA</fullName>
    </submittedName>
</protein>
<dbReference type="SUPFAM" id="SSF51445">
    <property type="entry name" value="(Trans)glycosidases"/>
    <property type="match status" value="1"/>
</dbReference>
<dbReference type="InterPro" id="IPR006311">
    <property type="entry name" value="TAT_signal"/>
</dbReference>
<dbReference type="Pfam" id="PF22666">
    <property type="entry name" value="Glyco_hydro_2_N2"/>
    <property type="match status" value="1"/>
</dbReference>
<dbReference type="Pfam" id="PF16355">
    <property type="entry name" value="DUF4982"/>
    <property type="match status" value="1"/>
</dbReference>
<dbReference type="InterPro" id="IPR008979">
    <property type="entry name" value="Galactose-bd-like_sf"/>
</dbReference>
<dbReference type="InterPro" id="IPR040605">
    <property type="entry name" value="Glyco_hydro2_dom5"/>
</dbReference>
<feature type="domain" description="DUF4982" evidence="6">
    <location>
        <begin position="668"/>
        <end position="725"/>
    </location>
</feature>
<dbReference type="RefSeq" id="WP_191323616.1">
    <property type="nucleotide sequence ID" value="NZ_BMZP01000005.1"/>
</dbReference>
<dbReference type="Pfam" id="PF00703">
    <property type="entry name" value="Glyco_hydro_2"/>
    <property type="match status" value="1"/>
</dbReference>
<dbReference type="InterPro" id="IPR048230">
    <property type="entry name" value="GalA-like"/>
</dbReference>
<evidence type="ECO:0000256" key="1">
    <source>
        <dbReference type="ARBA" id="ARBA00007401"/>
    </source>
</evidence>
<dbReference type="PANTHER" id="PTHR42732:SF1">
    <property type="entry name" value="BETA-MANNOSIDASE"/>
    <property type="match status" value="1"/>
</dbReference>
<evidence type="ECO:0000259" key="7">
    <source>
        <dbReference type="Pfam" id="PF18565"/>
    </source>
</evidence>
<name>A0ABV7V388_9SPHN</name>
<evidence type="ECO:0000313" key="9">
    <source>
        <dbReference type="EMBL" id="MFC3671597.1"/>
    </source>
</evidence>
<dbReference type="InterPro" id="IPR023232">
    <property type="entry name" value="Glyco_hydro_2_AS"/>
</dbReference>
<dbReference type="InterPro" id="IPR006103">
    <property type="entry name" value="Glyco_hydro_2_cat"/>
</dbReference>
<dbReference type="Gene3D" id="3.20.20.80">
    <property type="entry name" value="Glycosidases"/>
    <property type="match status" value="1"/>
</dbReference>
<dbReference type="InterPro" id="IPR006101">
    <property type="entry name" value="Glyco_hydro_2"/>
</dbReference>
<dbReference type="PRINTS" id="PR00132">
    <property type="entry name" value="GLHYDRLASE2"/>
</dbReference>
<dbReference type="InterPro" id="IPR036156">
    <property type="entry name" value="Beta-gal/glucu_dom_sf"/>
</dbReference>
<dbReference type="InterPro" id="IPR017853">
    <property type="entry name" value="GH"/>
</dbReference>
<evidence type="ECO:0000256" key="2">
    <source>
        <dbReference type="ARBA" id="ARBA00022801"/>
    </source>
</evidence>
<comment type="caution">
    <text evidence="9">The sequence shown here is derived from an EMBL/GenBank/DDBJ whole genome shotgun (WGS) entry which is preliminary data.</text>
</comment>
<feature type="domain" description="Glycoside hydrolase family 2 immunoglobulin-like beta-sandwich" evidence="4">
    <location>
        <begin position="290"/>
        <end position="364"/>
    </location>
</feature>
<feature type="domain" description="Beta-mannosidase-like galactose-binding" evidence="8">
    <location>
        <begin position="129"/>
        <end position="220"/>
    </location>
</feature>